<evidence type="ECO:0000313" key="7">
    <source>
        <dbReference type="EMBL" id="KAB1202629.1"/>
    </source>
</evidence>
<proteinExistence type="inferred from homology"/>
<keyword evidence="8" id="KW-1185">Reference proteome</keyword>
<evidence type="ECO:0000313" key="8">
    <source>
        <dbReference type="Proteomes" id="UP000516437"/>
    </source>
</evidence>
<protein>
    <submittedName>
        <fullName evidence="7">Polyol transporter 5</fullName>
    </submittedName>
</protein>
<keyword evidence="3" id="KW-0813">Transport</keyword>
<evidence type="ECO:0000256" key="5">
    <source>
        <dbReference type="ARBA" id="ARBA00022989"/>
    </source>
</evidence>
<dbReference type="InterPro" id="IPR036259">
    <property type="entry name" value="MFS_trans_sf"/>
</dbReference>
<dbReference type="GO" id="GO:0015144">
    <property type="term" value="F:carbohydrate transmembrane transporter activity"/>
    <property type="evidence" value="ECO:0007669"/>
    <property type="project" value="InterPro"/>
</dbReference>
<comment type="caution">
    <text evidence="7">The sequence shown here is derived from an EMBL/GenBank/DDBJ whole genome shotgun (WGS) entry which is preliminary data.</text>
</comment>
<dbReference type="Pfam" id="PF00083">
    <property type="entry name" value="Sugar_tr"/>
    <property type="match status" value="1"/>
</dbReference>
<evidence type="ECO:0000256" key="2">
    <source>
        <dbReference type="ARBA" id="ARBA00010992"/>
    </source>
</evidence>
<keyword evidence="4" id="KW-0812">Transmembrane</keyword>
<dbReference type="PANTHER" id="PTHR23500">
    <property type="entry name" value="SOLUTE CARRIER FAMILY 2, FACILITATED GLUCOSE TRANSPORTER"/>
    <property type="match status" value="1"/>
</dbReference>
<dbReference type="InterPro" id="IPR045262">
    <property type="entry name" value="STP/PLT_plant"/>
</dbReference>
<keyword evidence="5" id="KW-1133">Transmembrane helix</keyword>
<dbReference type="GO" id="GO:0016020">
    <property type="term" value="C:membrane"/>
    <property type="evidence" value="ECO:0007669"/>
    <property type="project" value="UniProtKB-SubCell"/>
</dbReference>
<evidence type="ECO:0000256" key="3">
    <source>
        <dbReference type="ARBA" id="ARBA00022448"/>
    </source>
</evidence>
<evidence type="ECO:0000256" key="4">
    <source>
        <dbReference type="ARBA" id="ARBA00022692"/>
    </source>
</evidence>
<dbReference type="EMBL" id="RXIC02000026">
    <property type="protein sequence ID" value="KAB1202629.1"/>
    <property type="molecule type" value="Genomic_DNA"/>
</dbReference>
<dbReference type="AlphaFoldDB" id="A0A6A1UQL0"/>
<evidence type="ECO:0000256" key="6">
    <source>
        <dbReference type="ARBA" id="ARBA00023136"/>
    </source>
</evidence>
<keyword evidence="6" id="KW-0472">Membrane</keyword>
<evidence type="ECO:0000256" key="1">
    <source>
        <dbReference type="ARBA" id="ARBA00004370"/>
    </source>
</evidence>
<dbReference type="Proteomes" id="UP000516437">
    <property type="component" value="Chromosome 8"/>
</dbReference>
<name>A0A6A1UQL0_9ROSI</name>
<dbReference type="OrthoDB" id="6339427at2759"/>
<gene>
    <name evidence="7" type="ORF">CJ030_MR8G005835</name>
</gene>
<dbReference type="Gene3D" id="1.20.1250.20">
    <property type="entry name" value="MFS general substrate transporter like domains"/>
    <property type="match status" value="1"/>
</dbReference>
<reference evidence="7 8" key="1">
    <citation type="journal article" date="2019" name="Plant Biotechnol. J.">
        <title>The red bayberry genome and genetic basis of sex determination.</title>
        <authorList>
            <person name="Jia H.M."/>
            <person name="Jia H.J."/>
            <person name="Cai Q.L."/>
            <person name="Wang Y."/>
            <person name="Zhao H.B."/>
            <person name="Yang W.F."/>
            <person name="Wang G.Y."/>
            <person name="Li Y.H."/>
            <person name="Zhan D.L."/>
            <person name="Shen Y.T."/>
            <person name="Niu Q.F."/>
            <person name="Chang L."/>
            <person name="Qiu J."/>
            <person name="Zhao L."/>
            <person name="Xie H.B."/>
            <person name="Fu W.Y."/>
            <person name="Jin J."/>
            <person name="Li X.W."/>
            <person name="Jiao Y."/>
            <person name="Zhou C.C."/>
            <person name="Tu T."/>
            <person name="Chai C.Y."/>
            <person name="Gao J.L."/>
            <person name="Fan L.J."/>
            <person name="van de Weg E."/>
            <person name="Wang J.Y."/>
            <person name="Gao Z.S."/>
        </authorList>
    </citation>
    <scope>NUCLEOTIDE SEQUENCE [LARGE SCALE GENOMIC DNA]</scope>
    <source>
        <tissue evidence="7">Leaves</tissue>
    </source>
</reference>
<dbReference type="PANTHER" id="PTHR23500:SF424">
    <property type="entry name" value="POLYOL TRANSPORTER 5"/>
    <property type="match status" value="1"/>
</dbReference>
<comment type="similarity">
    <text evidence="2">Belongs to the major facilitator superfamily. Sugar transporter (TC 2.A.1.1) family.</text>
</comment>
<accession>A0A6A1UQL0</accession>
<organism evidence="7 8">
    <name type="scientific">Morella rubra</name>
    <name type="common">Chinese bayberry</name>
    <dbReference type="NCBI Taxonomy" id="262757"/>
    <lineage>
        <taxon>Eukaryota</taxon>
        <taxon>Viridiplantae</taxon>
        <taxon>Streptophyta</taxon>
        <taxon>Embryophyta</taxon>
        <taxon>Tracheophyta</taxon>
        <taxon>Spermatophyta</taxon>
        <taxon>Magnoliopsida</taxon>
        <taxon>eudicotyledons</taxon>
        <taxon>Gunneridae</taxon>
        <taxon>Pentapetalae</taxon>
        <taxon>rosids</taxon>
        <taxon>fabids</taxon>
        <taxon>Fagales</taxon>
        <taxon>Myricaceae</taxon>
        <taxon>Morella</taxon>
    </lineage>
</organism>
<sequence>MEVQAAAVAQWTAADDDKIQEEDRLGDRVRINWRELALLRRPRLGSLTGCPLSPIAHSASDDEDVWKELLIRLIPSVCHSLIAAVGIHFFQQASSIDFVVLCSLRIFDKAGIESTKDKLLTMVAVEFTKTTFILVATFLLDKITRQSLLLVWTFASPTLLKREMRDRQDSGCKCSMRDVVQM</sequence>
<dbReference type="InterPro" id="IPR005828">
    <property type="entry name" value="MFS_sugar_transport-like"/>
</dbReference>
<comment type="subcellular location">
    <subcellularLocation>
        <location evidence="1">Membrane</location>
    </subcellularLocation>
</comment>